<evidence type="ECO:0000256" key="8">
    <source>
        <dbReference type="SAM" id="Phobius"/>
    </source>
</evidence>
<gene>
    <name evidence="11" type="primary">lapB</name>
    <name evidence="11" type="ORF">SIID45300_01552</name>
</gene>
<evidence type="ECO:0000259" key="9">
    <source>
        <dbReference type="PROSITE" id="PS50893"/>
    </source>
</evidence>
<evidence type="ECO:0000313" key="12">
    <source>
        <dbReference type="Proteomes" id="UP001628193"/>
    </source>
</evidence>
<evidence type="ECO:0000256" key="6">
    <source>
        <dbReference type="ARBA" id="ARBA00023136"/>
    </source>
</evidence>
<dbReference type="SMART" id="SM00382">
    <property type="entry name" value="AAA"/>
    <property type="match status" value="1"/>
</dbReference>
<comment type="subcellular location">
    <subcellularLocation>
        <location evidence="1">Cell membrane</location>
        <topology evidence="1">Multi-pass membrane protein</topology>
    </subcellularLocation>
</comment>
<dbReference type="Gene3D" id="1.20.1560.10">
    <property type="entry name" value="ABC transporter type 1, transmembrane domain"/>
    <property type="match status" value="1"/>
</dbReference>
<evidence type="ECO:0000256" key="2">
    <source>
        <dbReference type="ARBA" id="ARBA00022692"/>
    </source>
</evidence>
<dbReference type="PROSITE" id="PS50929">
    <property type="entry name" value="ABC_TM1F"/>
    <property type="match status" value="1"/>
</dbReference>
<dbReference type="Pfam" id="PF00005">
    <property type="entry name" value="ABC_tran"/>
    <property type="match status" value="1"/>
</dbReference>
<reference evidence="11 12" key="1">
    <citation type="submission" date="2024-05" db="EMBL/GenBank/DDBJ databases">
        <authorList>
            <consortium name="Candidatus Magnetaquicoccaceae bacterium FCR-1 genome sequencing consortium"/>
            <person name="Shimoshige H."/>
            <person name="Shimamura S."/>
            <person name="Taoka A."/>
            <person name="Kobayashi H."/>
            <person name="Maekawa T."/>
        </authorList>
    </citation>
    <scope>NUCLEOTIDE SEQUENCE [LARGE SCALE GENOMIC DNA]</scope>
    <source>
        <strain evidence="11 12">FCR-1</strain>
    </source>
</reference>
<keyword evidence="2 8" id="KW-0812">Transmembrane</keyword>
<dbReference type="InterPro" id="IPR003439">
    <property type="entry name" value="ABC_transporter-like_ATP-bd"/>
</dbReference>
<dbReference type="EMBL" id="BAAFGK010000004">
    <property type="protein sequence ID" value="GAB0057229.1"/>
    <property type="molecule type" value="Genomic_DNA"/>
</dbReference>
<sequence>MFDLVITSTVLNVLALALPLTMLQIYDRILLFEAITTLGLLTTGVLTAILLEAILKMVRSYVGSWLGARFEHLAGCTAVYRLLASSLGHIERQGSGAHLERINGIHALKDFYAGQAVLTLLDLPFAVLFLVLIYYLAGWLVVIPIFIFGLFIGVSFLISRWLYDAVQKRTLWEDRRIDFLIEVLNGVHSIKAMAMEAMMLRRYEKLQESCSNVSQQVGLLGVTSGNLGMLFSQLNMVAVVGLGCLMVIEQKLTIGGLAACSMLSGQAIQPLQRAFGIWARFQSIRVTRDRLAILFDLPPESEAETPELDSVAGGLEMRDVSYRFAPDKPPILENINLTVAPGETIAISGGNGSGKTTLLWLMQGALRPSSGAVLIDGRDIAEFDPSSVRGKIAYLPQSGILFKGTIMDNLTMFRPWKDTEAESFASRLGLLDFVTKMPNGFETLVDDGAAEILPQGVKQRIAIARALLDHPNLVLFDEANTSIDSRGDEELKQELMRFHGKVTLIMVSHRPSLVALADRIYRIQDRTLVQQEKKENKPPPPPAPGGPAPVTPPPAVPRPPAPGAPAPVTPPPAVMPPTATPLQQTPKTNASAPVTPPTATPLQQTPKTNASAPVTPPTATPLQQTPKTNASAPVTPPAQTGRVDARPEPTPQSTKPPTPARPQPEQASTPPGPPIPRPLQITLPENRIKPPSAPGTPQAGSPPPPNPNPAQASTTDQTRPTPVRLPVPPKGADETSGPRPNFRELLRAKTAGQTPPATSQPKPLAVILTKPGTAPTRQATAGTHGDTPTPRHAIQETDHARPAGQATDGTNGDVPDPHAPSGQESDADVITKLAFLKTGEKKP</sequence>
<dbReference type="PANTHER" id="PTHR24221">
    <property type="entry name" value="ATP-BINDING CASSETTE SUB-FAMILY B"/>
    <property type="match status" value="1"/>
</dbReference>
<reference evidence="11 12" key="2">
    <citation type="submission" date="2024-09" db="EMBL/GenBank/DDBJ databases">
        <title>Draft genome sequence of Candidatus Magnetaquicoccaceae bacterium FCR-1.</title>
        <authorList>
            <person name="Shimoshige H."/>
            <person name="Shimamura S."/>
            <person name="Taoka A."/>
            <person name="Kobayashi H."/>
            <person name="Maekawa T."/>
        </authorList>
    </citation>
    <scope>NUCLEOTIDE SEQUENCE [LARGE SCALE GENOMIC DNA]</scope>
    <source>
        <strain evidence="11 12">FCR-1</strain>
    </source>
</reference>
<feature type="compositionally biased region" description="Low complexity" evidence="7">
    <location>
        <begin position="709"/>
        <end position="722"/>
    </location>
</feature>
<dbReference type="CDD" id="cd18566">
    <property type="entry name" value="ABC_6TM_PrtD_LapB_HlyB_like"/>
    <property type="match status" value="1"/>
</dbReference>
<keyword evidence="5 8" id="KW-1133">Transmembrane helix</keyword>
<name>A0ABQ0C8L3_9PROT</name>
<comment type="caution">
    <text evidence="11">The sequence shown here is derived from an EMBL/GenBank/DDBJ whole genome shotgun (WGS) entry which is preliminary data.</text>
</comment>
<evidence type="ECO:0000259" key="10">
    <source>
        <dbReference type="PROSITE" id="PS50929"/>
    </source>
</evidence>
<dbReference type="PROSITE" id="PS50893">
    <property type="entry name" value="ABC_TRANSPORTER_2"/>
    <property type="match status" value="1"/>
</dbReference>
<dbReference type="InterPro" id="IPR039421">
    <property type="entry name" value="Type_1_exporter"/>
</dbReference>
<dbReference type="Pfam" id="PF00664">
    <property type="entry name" value="ABC_membrane"/>
    <property type="match status" value="1"/>
</dbReference>
<feature type="domain" description="ABC transmembrane type-1" evidence="10">
    <location>
        <begin position="4"/>
        <end position="283"/>
    </location>
</feature>
<dbReference type="RefSeq" id="WP_420904928.1">
    <property type="nucleotide sequence ID" value="NZ_BAAFGK010000004.1"/>
</dbReference>
<evidence type="ECO:0000256" key="1">
    <source>
        <dbReference type="ARBA" id="ARBA00004651"/>
    </source>
</evidence>
<protein>
    <submittedName>
        <fullName evidence="11">ATP-binding cassette, subfamily C, bacterial LapB</fullName>
    </submittedName>
</protein>
<dbReference type="SUPFAM" id="SSF90123">
    <property type="entry name" value="ABC transporter transmembrane region"/>
    <property type="match status" value="1"/>
</dbReference>
<dbReference type="SUPFAM" id="SSF52540">
    <property type="entry name" value="P-loop containing nucleoside triphosphate hydrolases"/>
    <property type="match status" value="1"/>
</dbReference>
<evidence type="ECO:0000256" key="7">
    <source>
        <dbReference type="SAM" id="MobiDB-lite"/>
    </source>
</evidence>
<dbReference type="Gene3D" id="3.40.50.300">
    <property type="entry name" value="P-loop containing nucleotide triphosphate hydrolases"/>
    <property type="match status" value="1"/>
</dbReference>
<feature type="region of interest" description="Disordered" evidence="7">
    <location>
        <begin position="529"/>
        <end position="828"/>
    </location>
</feature>
<dbReference type="Proteomes" id="UP001628193">
    <property type="component" value="Unassembled WGS sequence"/>
</dbReference>
<evidence type="ECO:0000313" key="11">
    <source>
        <dbReference type="EMBL" id="GAB0057229.1"/>
    </source>
</evidence>
<feature type="compositionally biased region" description="Pro residues" evidence="7">
    <location>
        <begin position="648"/>
        <end position="662"/>
    </location>
</feature>
<keyword evidence="4 11" id="KW-0067">ATP-binding</keyword>
<dbReference type="InterPro" id="IPR027417">
    <property type="entry name" value="P-loop_NTPase"/>
</dbReference>
<accession>A0ABQ0C8L3</accession>
<dbReference type="PANTHER" id="PTHR24221:SF654">
    <property type="entry name" value="ATP-BINDING CASSETTE SUB-FAMILY B MEMBER 6"/>
    <property type="match status" value="1"/>
</dbReference>
<feature type="compositionally biased region" description="Polar residues" evidence="7">
    <location>
        <begin position="751"/>
        <end position="761"/>
    </location>
</feature>
<proteinExistence type="predicted"/>
<dbReference type="GO" id="GO:0005524">
    <property type="term" value="F:ATP binding"/>
    <property type="evidence" value="ECO:0007669"/>
    <property type="project" value="UniProtKB-KW"/>
</dbReference>
<evidence type="ECO:0000256" key="4">
    <source>
        <dbReference type="ARBA" id="ARBA00022840"/>
    </source>
</evidence>
<feature type="domain" description="ABC transporter" evidence="9">
    <location>
        <begin position="315"/>
        <end position="550"/>
    </location>
</feature>
<keyword evidence="6 8" id="KW-0472">Membrane</keyword>
<organism evidence="11 12">
    <name type="scientific">Candidatus Magnetaquiglobus chichijimensis</name>
    <dbReference type="NCBI Taxonomy" id="3141448"/>
    <lineage>
        <taxon>Bacteria</taxon>
        <taxon>Pseudomonadati</taxon>
        <taxon>Pseudomonadota</taxon>
        <taxon>Magnetococcia</taxon>
        <taxon>Magnetococcales</taxon>
        <taxon>Candidatus Magnetaquicoccaceae</taxon>
        <taxon>Candidatus Magnetaquiglobus</taxon>
    </lineage>
</organism>
<dbReference type="InterPro" id="IPR011527">
    <property type="entry name" value="ABC1_TM_dom"/>
</dbReference>
<feature type="compositionally biased region" description="Polar residues" evidence="7">
    <location>
        <begin position="582"/>
        <end position="591"/>
    </location>
</feature>
<keyword evidence="12" id="KW-1185">Reference proteome</keyword>
<dbReference type="InterPro" id="IPR003593">
    <property type="entry name" value="AAA+_ATPase"/>
</dbReference>
<feature type="transmembrane region" description="Helical" evidence="8">
    <location>
        <begin position="29"/>
        <end position="51"/>
    </location>
</feature>
<dbReference type="InterPro" id="IPR036640">
    <property type="entry name" value="ABC1_TM_sf"/>
</dbReference>
<evidence type="ECO:0000256" key="5">
    <source>
        <dbReference type="ARBA" id="ARBA00022989"/>
    </source>
</evidence>
<feature type="compositionally biased region" description="Pro residues" evidence="7">
    <location>
        <begin position="538"/>
        <end position="579"/>
    </location>
</feature>
<evidence type="ECO:0000256" key="3">
    <source>
        <dbReference type="ARBA" id="ARBA00022741"/>
    </source>
</evidence>
<keyword evidence="3" id="KW-0547">Nucleotide-binding</keyword>
<feature type="transmembrane region" description="Helical" evidence="8">
    <location>
        <begin position="141"/>
        <end position="163"/>
    </location>
</feature>
<feature type="transmembrane region" description="Helical" evidence="8">
    <location>
        <begin position="111"/>
        <end position="135"/>
    </location>
</feature>